<dbReference type="Gene3D" id="3.20.20.140">
    <property type="entry name" value="Metal-dependent hydrolases"/>
    <property type="match status" value="1"/>
</dbReference>
<dbReference type="SUPFAM" id="SSF51338">
    <property type="entry name" value="Composite domain of metallo-dependent hydrolases"/>
    <property type="match status" value="1"/>
</dbReference>
<dbReference type="Pfam" id="PF07969">
    <property type="entry name" value="Amidohydro_3"/>
    <property type="match status" value="1"/>
</dbReference>
<dbReference type="CDD" id="cd01293">
    <property type="entry name" value="Bact_CD"/>
    <property type="match status" value="1"/>
</dbReference>
<evidence type="ECO:0000256" key="1">
    <source>
        <dbReference type="SAM" id="MobiDB-lite"/>
    </source>
</evidence>
<dbReference type="InterPro" id="IPR011059">
    <property type="entry name" value="Metal-dep_hydrolase_composite"/>
</dbReference>
<gene>
    <name evidence="3" type="ORF">KHQ06_29115</name>
</gene>
<dbReference type="NCBIfam" id="NF004636">
    <property type="entry name" value="PRK05985.1"/>
    <property type="match status" value="1"/>
</dbReference>
<protein>
    <submittedName>
        <fullName evidence="3">Amidohydrolase family protein</fullName>
    </submittedName>
</protein>
<dbReference type="SUPFAM" id="SSF51556">
    <property type="entry name" value="Metallo-dependent hydrolases"/>
    <property type="match status" value="1"/>
</dbReference>
<feature type="domain" description="Amidohydrolase 3" evidence="2">
    <location>
        <begin position="109"/>
        <end position="391"/>
    </location>
</feature>
<dbReference type="Gene3D" id="2.30.40.10">
    <property type="entry name" value="Urease, subunit C, domain 1"/>
    <property type="match status" value="1"/>
</dbReference>
<keyword evidence="4" id="KW-1185">Reference proteome</keyword>
<dbReference type="InterPro" id="IPR052349">
    <property type="entry name" value="Metallo-hydrolase_Enzymes"/>
</dbReference>
<dbReference type="InterPro" id="IPR032466">
    <property type="entry name" value="Metal_Hydrolase"/>
</dbReference>
<organism evidence="3 4">
    <name type="scientific">Nocardia tengchongensis</name>
    <dbReference type="NCBI Taxonomy" id="2055889"/>
    <lineage>
        <taxon>Bacteria</taxon>
        <taxon>Bacillati</taxon>
        <taxon>Actinomycetota</taxon>
        <taxon>Actinomycetes</taxon>
        <taxon>Mycobacteriales</taxon>
        <taxon>Nocardiaceae</taxon>
        <taxon>Nocardia</taxon>
    </lineage>
</organism>
<dbReference type="EMBL" id="CP074371">
    <property type="protein sequence ID" value="QVI20237.1"/>
    <property type="molecule type" value="Genomic_DNA"/>
</dbReference>
<accession>A0ABX8CJT7</accession>
<evidence type="ECO:0000313" key="3">
    <source>
        <dbReference type="EMBL" id="QVI20237.1"/>
    </source>
</evidence>
<sequence length="422" mass="43229">MNDLLLHGGRPWTPGAPLTVADILIRDGRIAAIGPALSADGVEAVDLAGALVLPGLVDAHCHLDKTMYGGPWVPNTGGRTLAGRIANGEGRRDELGLPSADYASNLLGAMVSGGTAHVRSHIDIDPEVGLRGVEAVRAAAARHADRVDVQLVAFPQGGLLSRPGTAELLEAALADGVEVIGGLDPAGYDGNPNGQLDVLFDLAEKYGAGIDIHLHDRGALGAWQYDLIAARTKATGLAGRVTISHAYAMGEVEPGEQRRIAESLAGAGVSMVTCAVGSSPVVPVRVMAAAGAGLALGNDGIRDLWTPYGDGDMLRRIMQVAFRDRLVADAEIELALAAGTYGGAALLGIEDYGLRVGAAADLFTVDAETPAAAVVSVPPRALVVKRGRVVARHGSLVSTGAGSKGTSAAERMSWQPFPPSSG</sequence>
<dbReference type="Proteomes" id="UP000683310">
    <property type="component" value="Chromosome"/>
</dbReference>
<dbReference type="InterPro" id="IPR018228">
    <property type="entry name" value="DNase_TatD-rel_CS"/>
</dbReference>
<evidence type="ECO:0000313" key="4">
    <source>
        <dbReference type="Proteomes" id="UP000683310"/>
    </source>
</evidence>
<dbReference type="PANTHER" id="PTHR32027">
    <property type="entry name" value="CYTOSINE DEAMINASE"/>
    <property type="match status" value="1"/>
</dbReference>
<dbReference type="PANTHER" id="PTHR32027:SF9">
    <property type="entry name" value="BLL3847 PROTEIN"/>
    <property type="match status" value="1"/>
</dbReference>
<proteinExistence type="predicted"/>
<dbReference type="PROSITE" id="PS01137">
    <property type="entry name" value="TATD_1"/>
    <property type="match status" value="1"/>
</dbReference>
<reference evidence="3 4" key="1">
    <citation type="submission" date="2021-04" db="EMBL/GenBank/DDBJ databases">
        <title>Nocardia tengchongensis.</title>
        <authorList>
            <person name="Zhuang k."/>
            <person name="Ran Y."/>
            <person name="Li W."/>
        </authorList>
    </citation>
    <scope>NUCLEOTIDE SEQUENCE [LARGE SCALE GENOMIC DNA]</scope>
    <source>
        <strain evidence="3 4">CFH S0057</strain>
    </source>
</reference>
<dbReference type="InterPro" id="IPR013108">
    <property type="entry name" value="Amidohydro_3"/>
</dbReference>
<name>A0ABX8CJT7_9NOCA</name>
<evidence type="ECO:0000259" key="2">
    <source>
        <dbReference type="Pfam" id="PF07969"/>
    </source>
</evidence>
<feature type="region of interest" description="Disordered" evidence="1">
    <location>
        <begin position="398"/>
        <end position="422"/>
    </location>
</feature>